<dbReference type="GO" id="GO:0008170">
    <property type="term" value="F:N-methyltransferase activity"/>
    <property type="evidence" value="ECO:0007669"/>
    <property type="project" value="InterPro"/>
</dbReference>
<name>A0A483CUP7_9EURY</name>
<evidence type="ECO:0000256" key="1">
    <source>
        <dbReference type="ARBA" id="ARBA00022603"/>
    </source>
</evidence>
<protein>
    <submittedName>
        <fullName evidence="4">DNA modification methylase</fullName>
    </submittedName>
</protein>
<dbReference type="OrthoDB" id="38200at2157"/>
<reference evidence="4 5" key="1">
    <citation type="submission" date="2017-11" db="EMBL/GenBank/DDBJ databases">
        <title>Isolation and Characterization of Methanofollis Species from Methane Seep Offshore SW Taiwan.</title>
        <authorList>
            <person name="Teng N.-H."/>
            <person name="Lai M.-C."/>
            <person name="Chen S.-C."/>
        </authorList>
    </citation>
    <scope>NUCLEOTIDE SEQUENCE [LARGE SCALE GENOMIC DNA]</scope>
    <source>
        <strain evidence="4 5">FWC-SCC2</strain>
    </source>
</reference>
<dbReference type="SUPFAM" id="SSF53335">
    <property type="entry name" value="S-adenosyl-L-methionine-dependent methyltransferases"/>
    <property type="match status" value="1"/>
</dbReference>
<evidence type="ECO:0000256" key="2">
    <source>
        <dbReference type="ARBA" id="ARBA00022679"/>
    </source>
</evidence>
<evidence type="ECO:0000259" key="3">
    <source>
        <dbReference type="Pfam" id="PF01555"/>
    </source>
</evidence>
<feature type="domain" description="DNA methylase N-4/N-6" evidence="3">
    <location>
        <begin position="34"/>
        <end position="99"/>
    </location>
</feature>
<dbReference type="Gene3D" id="3.40.50.150">
    <property type="entry name" value="Vaccinia Virus protein VP39"/>
    <property type="match status" value="2"/>
</dbReference>
<evidence type="ECO:0000313" key="4">
    <source>
        <dbReference type="EMBL" id="TAJ45058.1"/>
    </source>
</evidence>
<dbReference type="EMBL" id="PGCL01000002">
    <property type="protein sequence ID" value="TAJ45058.1"/>
    <property type="molecule type" value="Genomic_DNA"/>
</dbReference>
<dbReference type="GO" id="GO:0032259">
    <property type="term" value="P:methylation"/>
    <property type="evidence" value="ECO:0007669"/>
    <property type="project" value="UniProtKB-KW"/>
</dbReference>
<dbReference type="InterPro" id="IPR002941">
    <property type="entry name" value="DNA_methylase_N4/N6"/>
</dbReference>
<gene>
    <name evidence="4" type="ORF">CUJ86_06710</name>
</gene>
<dbReference type="Pfam" id="PF01555">
    <property type="entry name" value="N6_N4_Mtase"/>
    <property type="match status" value="1"/>
</dbReference>
<keyword evidence="1 4" id="KW-0489">Methyltransferase</keyword>
<accession>A0A483CUP7</accession>
<dbReference type="GO" id="GO:0003677">
    <property type="term" value="F:DNA binding"/>
    <property type="evidence" value="ECO:0007669"/>
    <property type="project" value="InterPro"/>
</dbReference>
<keyword evidence="5" id="KW-1185">Reference proteome</keyword>
<organism evidence="4 5">
    <name type="scientific">Methanofollis fontis</name>
    <dbReference type="NCBI Taxonomy" id="2052832"/>
    <lineage>
        <taxon>Archaea</taxon>
        <taxon>Methanobacteriati</taxon>
        <taxon>Methanobacteriota</taxon>
        <taxon>Stenosarchaea group</taxon>
        <taxon>Methanomicrobia</taxon>
        <taxon>Methanomicrobiales</taxon>
        <taxon>Methanomicrobiaceae</taxon>
        <taxon>Methanofollis</taxon>
    </lineage>
</organism>
<dbReference type="InterPro" id="IPR029063">
    <property type="entry name" value="SAM-dependent_MTases_sf"/>
</dbReference>
<dbReference type="Proteomes" id="UP000292580">
    <property type="component" value="Unassembled WGS sequence"/>
</dbReference>
<dbReference type="AlphaFoldDB" id="A0A483CUP7"/>
<keyword evidence="2" id="KW-0808">Transferase</keyword>
<proteinExistence type="predicted"/>
<sequence>MSGTLDRYLRQCVAVDGGRTEVESVRCGGESVPRYINEFWTSRQRQASSIHEVSYRACFKPQLPRFFIRLLTSAGDLVYDPFSGRGTTAVEGALLGRRVAANDANPLSAILAAPRLEPPALDEVEARLSAIPRDTGERAEIDLSMFYHERTEAEIVALRRYLMERGKSADPVDRWIRMTATTRLTGHSKGFFSVYTLPPNQAVSPESQRRINQKRNQCPDYRDTHALILKKSRALLKDLTEAERRSLREAGKSALFLTGDAASTPSIPSGSVALTVTSPPFLDVVQYARDNWLRCWFNGLDAGAIAAGITTARTVGEWERVMEEVFSELHRITRPGGWIAFEVGEVRNGSIALDEHVVPLGAASGLIPAGIVLNRQCFTKTSNIWGVANNARGTNTNRIVLFRKDV</sequence>
<evidence type="ECO:0000313" key="5">
    <source>
        <dbReference type="Proteomes" id="UP000292580"/>
    </source>
</evidence>
<comment type="caution">
    <text evidence="4">The sequence shown here is derived from an EMBL/GenBank/DDBJ whole genome shotgun (WGS) entry which is preliminary data.</text>
</comment>